<proteinExistence type="inferred from homology"/>
<evidence type="ECO:0000256" key="2">
    <source>
        <dbReference type="ARBA" id="ARBA00008896"/>
    </source>
</evidence>
<gene>
    <name evidence="7 10" type="primary">pyrB</name>
    <name evidence="10" type="ORF">RE476_08475</name>
</gene>
<comment type="catalytic activity">
    <reaction evidence="6 7">
        <text>carbamoyl phosphate + L-aspartate = N-carbamoyl-L-aspartate + phosphate + H(+)</text>
        <dbReference type="Rhea" id="RHEA:20013"/>
        <dbReference type="ChEBI" id="CHEBI:15378"/>
        <dbReference type="ChEBI" id="CHEBI:29991"/>
        <dbReference type="ChEBI" id="CHEBI:32814"/>
        <dbReference type="ChEBI" id="CHEBI:43474"/>
        <dbReference type="ChEBI" id="CHEBI:58228"/>
        <dbReference type="EC" id="2.1.3.2"/>
    </reaction>
</comment>
<dbReference type="HAMAP" id="MF_00001">
    <property type="entry name" value="Asp_carb_tr"/>
    <property type="match status" value="1"/>
</dbReference>
<dbReference type="GO" id="GO:0005829">
    <property type="term" value="C:cytosol"/>
    <property type="evidence" value="ECO:0007669"/>
    <property type="project" value="TreeGrafter"/>
</dbReference>
<dbReference type="SUPFAM" id="SSF53671">
    <property type="entry name" value="Aspartate/ornithine carbamoyltransferase"/>
    <property type="match status" value="1"/>
</dbReference>
<dbReference type="PANTHER" id="PTHR45753">
    <property type="entry name" value="ORNITHINE CARBAMOYLTRANSFERASE, MITOCHONDRIAL"/>
    <property type="match status" value="1"/>
</dbReference>
<dbReference type="GO" id="GO:0004070">
    <property type="term" value="F:aspartate carbamoyltransferase activity"/>
    <property type="evidence" value="ECO:0007669"/>
    <property type="project" value="UniProtKB-UniRule"/>
</dbReference>
<evidence type="ECO:0000313" key="10">
    <source>
        <dbReference type="EMBL" id="WMW21438.1"/>
    </source>
</evidence>
<evidence type="ECO:0000256" key="4">
    <source>
        <dbReference type="ARBA" id="ARBA00022975"/>
    </source>
</evidence>
<evidence type="ECO:0000256" key="5">
    <source>
        <dbReference type="ARBA" id="ARBA00043884"/>
    </source>
</evidence>
<evidence type="ECO:0000259" key="8">
    <source>
        <dbReference type="Pfam" id="PF00185"/>
    </source>
</evidence>
<organism evidence="10 11">
    <name type="scientific">Methanolobus mangrovi</name>
    <dbReference type="NCBI Taxonomy" id="3072977"/>
    <lineage>
        <taxon>Archaea</taxon>
        <taxon>Methanobacteriati</taxon>
        <taxon>Methanobacteriota</taxon>
        <taxon>Stenosarchaea group</taxon>
        <taxon>Methanomicrobia</taxon>
        <taxon>Methanosarcinales</taxon>
        <taxon>Methanosarcinaceae</taxon>
        <taxon>Methanolobus</taxon>
    </lineage>
</organism>
<evidence type="ECO:0000256" key="7">
    <source>
        <dbReference type="HAMAP-Rule" id="MF_00001"/>
    </source>
</evidence>
<evidence type="ECO:0000256" key="6">
    <source>
        <dbReference type="ARBA" id="ARBA00048859"/>
    </source>
</evidence>
<protein>
    <recommendedName>
        <fullName evidence="7">Aspartate carbamoyltransferase</fullName>
        <ecNumber evidence="7">2.1.3.2</ecNumber>
    </recommendedName>
    <alternativeName>
        <fullName evidence="7">Aspartate transcarbamylase</fullName>
        <shortName evidence="7">ATCase</shortName>
    </alternativeName>
</protein>
<dbReference type="PANTHER" id="PTHR45753:SF6">
    <property type="entry name" value="ASPARTATE CARBAMOYLTRANSFERASE"/>
    <property type="match status" value="1"/>
</dbReference>
<feature type="binding site" evidence="7">
    <location>
        <position position="107"/>
    </location>
    <ligand>
        <name>carbamoyl phosphate</name>
        <dbReference type="ChEBI" id="CHEBI:58228"/>
    </ligand>
</feature>
<dbReference type="GO" id="GO:0006207">
    <property type="term" value="P:'de novo' pyrimidine nucleobase biosynthetic process"/>
    <property type="evidence" value="ECO:0007669"/>
    <property type="project" value="InterPro"/>
</dbReference>
<keyword evidence="3 7" id="KW-0808">Transferase</keyword>
<dbReference type="Proteomes" id="UP001183006">
    <property type="component" value="Chromosome"/>
</dbReference>
<comment type="function">
    <text evidence="5 7">Catalyzes the condensation of carbamoyl phosphate and aspartate to form carbamoyl aspartate and inorganic phosphate, the committed step in the de novo pyrimidine nucleotide biosynthesis pathway.</text>
</comment>
<feature type="binding site" evidence="7">
    <location>
        <position position="267"/>
    </location>
    <ligand>
        <name>carbamoyl phosphate</name>
        <dbReference type="ChEBI" id="CHEBI:58228"/>
    </ligand>
</feature>
<feature type="binding site" evidence="7">
    <location>
        <position position="268"/>
    </location>
    <ligand>
        <name>carbamoyl phosphate</name>
        <dbReference type="ChEBI" id="CHEBI:58228"/>
    </ligand>
</feature>
<keyword evidence="11" id="KW-1185">Reference proteome</keyword>
<dbReference type="EC" id="2.1.3.2" evidence="7"/>
<reference evidence="10" key="1">
    <citation type="submission" date="2023-08" db="EMBL/GenBank/DDBJ databases">
        <title>Methanolobus mangrovi sp. nov. and Methanolobus sediminis sp. nov, two novel methylotrophic methanogens isolated from mangrove sediments in China.</title>
        <authorList>
            <person name="Zhou J."/>
        </authorList>
    </citation>
    <scope>NUCLEOTIDE SEQUENCE</scope>
    <source>
        <strain evidence="10">FTZ2</strain>
    </source>
</reference>
<feature type="binding site" evidence="7">
    <location>
        <position position="86"/>
    </location>
    <ligand>
        <name>L-aspartate</name>
        <dbReference type="ChEBI" id="CHEBI:29991"/>
    </ligand>
</feature>
<dbReference type="Pfam" id="PF00185">
    <property type="entry name" value="OTCace"/>
    <property type="match status" value="1"/>
</dbReference>
<feature type="binding site" evidence="7">
    <location>
        <position position="138"/>
    </location>
    <ligand>
        <name>carbamoyl phosphate</name>
        <dbReference type="ChEBI" id="CHEBI:58228"/>
    </ligand>
</feature>
<comment type="similarity">
    <text evidence="2 7">Belongs to the aspartate/ornithine carbamoyltransferase superfamily. ATCase family.</text>
</comment>
<feature type="binding site" evidence="7">
    <location>
        <position position="57"/>
    </location>
    <ligand>
        <name>carbamoyl phosphate</name>
        <dbReference type="ChEBI" id="CHEBI:58228"/>
    </ligand>
</feature>
<dbReference type="InterPro" id="IPR006132">
    <property type="entry name" value="Asp/Orn_carbamoyltranf_P-bd"/>
</dbReference>
<comment type="pathway">
    <text evidence="1 7">Pyrimidine metabolism; UMP biosynthesis via de novo pathway; (S)-dihydroorotate from bicarbonate: step 2/3.</text>
</comment>
<feature type="binding site" evidence="7">
    <location>
        <position position="167"/>
    </location>
    <ligand>
        <name>L-aspartate</name>
        <dbReference type="ChEBI" id="CHEBI:29991"/>
    </ligand>
</feature>
<accession>A0AA51YID8</accession>
<evidence type="ECO:0000256" key="3">
    <source>
        <dbReference type="ARBA" id="ARBA00022679"/>
    </source>
</evidence>
<dbReference type="NCBIfam" id="NF002032">
    <property type="entry name" value="PRK00856.1"/>
    <property type="match status" value="1"/>
</dbReference>
<dbReference type="PRINTS" id="PR00101">
    <property type="entry name" value="ATCASE"/>
</dbReference>
<dbReference type="GeneID" id="84230170"/>
<feature type="domain" description="Aspartate/ornithine carbamoyltransferase Asp/Orn-binding" evidence="8">
    <location>
        <begin position="153"/>
        <end position="301"/>
    </location>
</feature>
<dbReference type="Gene3D" id="3.40.50.1370">
    <property type="entry name" value="Aspartate/ornithine carbamoyltransferase"/>
    <property type="match status" value="2"/>
</dbReference>
<comment type="subunit">
    <text evidence="7">Heterooligomer of catalytic and regulatory chains.</text>
</comment>
<dbReference type="GO" id="GO:0006520">
    <property type="term" value="P:amino acid metabolic process"/>
    <property type="evidence" value="ECO:0007669"/>
    <property type="project" value="InterPro"/>
</dbReference>
<dbReference type="GO" id="GO:0044205">
    <property type="term" value="P:'de novo' UMP biosynthetic process"/>
    <property type="evidence" value="ECO:0007669"/>
    <property type="project" value="UniProtKB-UniRule"/>
</dbReference>
<dbReference type="InterPro" id="IPR006130">
    <property type="entry name" value="Asp/Orn_carbamoylTrfase"/>
</dbReference>
<feature type="binding site" evidence="7">
    <location>
        <position position="135"/>
    </location>
    <ligand>
        <name>carbamoyl phosphate</name>
        <dbReference type="ChEBI" id="CHEBI:58228"/>
    </ligand>
</feature>
<dbReference type="PRINTS" id="PR00100">
    <property type="entry name" value="AOTCASE"/>
</dbReference>
<feature type="binding site" evidence="7">
    <location>
        <position position="228"/>
    </location>
    <ligand>
        <name>L-aspartate</name>
        <dbReference type="ChEBI" id="CHEBI:29991"/>
    </ligand>
</feature>
<keyword evidence="4 7" id="KW-0665">Pyrimidine biosynthesis</keyword>
<evidence type="ECO:0000259" key="9">
    <source>
        <dbReference type="Pfam" id="PF02729"/>
    </source>
</evidence>
<dbReference type="RefSeq" id="WP_309307224.1">
    <property type="nucleotide sequence ID" value="NZ_CP133594.1"/>
</dbReference>
<dbReference type="FunFam" id="3.40.50.1370:FF:000001">
    <property type="entry name" value="Aspartate carbamoyltransferase"/>
    <property type="match status" value="1"/>
</dbReference>
<evidence type="ECO:0000313" key="11">
    <source>
        <dbReference type="Proteomes" id="UP001183006"/>
    </source>
</evidence>
<dbReference type="FunFam" id="3.40.50.1370:FF:000002">
    <property type="entry name" value="Aspartate carbamoyltransferase 2"/>
    <property type="match status" value="1"/>
</dbReference>
<dbReference type="GO" id="GO:0016597">
    <property type="term" value="F:amino acid binding"/>
    <property type="evidence" value="ECO:0007669"/>
    <property type="project" value="InterPro"/>
</dbReference>
<dbReference type="KEGG" id="mmav:RE476_08475"/>
<dbReference type="EMBL" id="CP133594">
    <property type="protein sequence ID" value="WMW21438.1"/>
    <property type="molecule type" value="Genomic_DNA"/>
</dbReference>
<feature type="binding site" evidence="7">
    <location>
        <position position="58"/>
    </location>
    <ligand>
        <name>carbamoyl phosphate</name>
        <dbReference type="ChEBI" id="CHEBI:58228"/>
    </ligand>
</feature>
<dbReference type="InterPro" id="IPR036901">
    <property type="entry name" value="Asp/Orn_carbamoylTrfase_sf"/>
</dbReference>
<evidence type="ECO:0000256" key="1">
    <source>
        <dbReference type="ARBA" id="ARBA00004852"/>
    </source>
</evidence>
<dbReference type="AlphaFoldDB" id="A0AA51YID8"/>
<name>A0AA51YID8_9EURY</name>
<feature type="domain" description="Aspartate/ornithine carbamoyltransferase carbamoyl-P binding" evidence="9">
    <location>
        <begin position="6"/>
        <end position="147"/>
    </location>
</feature>
<dbReference type="PROSITE" id="PS00097">
    <property type="entry name" value="CARBAMOYLTRANSFERASE"/>
    <property type="match status" value="1"/>
</dbReference>
<dbReference type="Pfam" id="PF02729">
    <property type="entry name" value="OTCace_N"/>
    <property type="match status" value="1"/>
</dbReference>
<sequence length="308" mass="34203">MKFKEQHIISMREFSREMIDHILDAAEKMEPIAHGKQKSDLLAGKVLAVLFFEPSTRTRMSFETAMLRLGGDVLNLGSVDASSIAKGETLADTIRVVDGYVDAIVLRHPKEGAAQLASEFAKVPILNAGDGAGHHPTQTLLDLYTIRRESHLDGLKIALAGDLKYGRTVHSLCYALSLYGAQITLISPKELRMPDEIISDIIARGAKIIETDSIEDAINDVDVLYMTRIQKERFPDPAEYQKVANKLKITIETLKDVKPELKIMHPLPRVNEIDTKIDDTPHACYFKQAFYGVPVRMALLGLVLGAIE</sequence>
<dbReference type="InterPro" id="IPR002082">
    <property type="entry name" value="Asp_carbamoyltransf"/>
</dbReference>
<dbReference type="NCBIfam" id="TIGR00670">
    <property type="entry name" value="asp_carb_tr"/>
    <property type="match status" value="1"/>
</dbReference>
<dbReference type="InterPro" id="IPR006131">
    <property type="entry name" value="Asp_carbamoyltransf_Asp/Orn-bd"/>
</dbReference>